<feature type="compositionally biased region" description="Basic and acidic residues" evidence="1">
    <location>
        <begin position="913"/>
        <end position="935"/>
    </location>
</feature>
<feature type="region of interest" description="Disordered" evidence="1">
    <location>
        <begin position="526"/>
        <end position="559"/>
    </location>
</feature>
<evidence type="ECO:0000256" key="1">
    <source>
        <dbReference type="SAM" id="MobiDB-lite"/>
    </source>
</evidence>
<name>A0ABR2XMA5_9PEZI</name>
<feature type="region of interest" description="Disordered" evidence="1">
    <location>
        <begin position="223"/>
        <end position="251"/>
    </location>
</feature>
<reference evidence="2 3" key="1">
    <citation type="submission" date="2024-02" db="EMBL/GenBank/DDBJ databases">
        <title>First draft genome assembly of two strains of Seiridium cardinale.</title>
        <authorList>
            <person name="Emiliani G."/>
            <person name="Scali E."/>
        </authorList>
    </citation>
    <scope>NUCLEOTIDE SEQUENCE [LARGE SCALE GENOMIC DNA]</scope>
    <source>
        <strain evidence="2 3">BM-138-000479</strain>
    </source>
</reference>
<feature type="compositionally biased region" description="Basic residues" evidence="1">
    <location>
        <begin position="1108"/>
        <end position="1123"/>
    </location>
</feature>
<organism evidence="2 3">
    <name type="scientific">Seiridium cardinale</name>
    <dbReference type="NCBI Taxonomy" id="138064"/>
    <lineage>
        <taxon>Eukaryota</taxon>
        <taxon>Fungi</taxon>
        <taxon>Dikarya</taxon>
        <taxon>Ascomycota</taxon>
        <taxon>Pezizomycotina</taxon>
        <taxon>Sordariomycetes</taxon>
        <taxon>Xylariomycetidae</taxon>
        <taxon>Amphisphaeriales</taxon>
        <taxon>Sporocadaceae</taxon>
        <taxon>Seiridium</taxon>
    </lineage>
</organism>
<feature type="region of interest" description="Disordered" evidence="1">
    <location>
        <begin position="627"/>
        <end position="730"/>
    </location>
</feature>
<gene>
    <name evidence="2" type="ORF">SCAR479_08503</name>
</gene>
<feature type="region of interest" description="Disordered" evidence="1">
    <location>
        <begin position="1165"/>
        <end position="1191"/>
    </location>
</feature>
<feature type="region of interest" description="Disordered" evidence="1">
    <location>
        <begin position="910"/>
        <end position="1014"/>
    </location>
</feature>
<accession>A0ABR2XMA5</accession>
<feature type="compositionally biased region" description="Polar residues" evidence="1">
    <location>
        <begin position="473"/>
        <end position="493"/>
    </location>
</feature>
<feature type="compositionally biased region" description="Basic and acidic residues" evidence="1">
    <location>
        <begin position="946"/>
        <end position="956"/>
    </location>
</feature>
<feature type="region of interest" description="Disordered" evidence="1">
    <location>
        <begin position="344"/>
        <end position="363"/>
    </location>
</feature>
<feature type="compositionally biased region" description="Low complexity" evidence="1">
    <location>
        <begin position="527"/>
        <end position="539"/>
    </location>
</feature>
<feature type="compositionally biased region" description="Polar residues" evidence="1">
    <location>
        <begin position="659"/>
        <end position="671"/>
    </location>
</feature>
<dbReference type="EMBL" id="JARVKM010000038">
    <property type="protein sequence ID" value="KAK9774948.1"/>
    <property type="molecule type" value="Genomic_DNA"/>
</dbReference>
<feature type="compositionally biased region" description="Basic and acidic residues" evidence="1">
    <location>
        <begin position="547"/>
        <end position="559"/>
    </location>
</feature>
<protein>
    <submittedName>
        <fullName evidence="2">Nucleolar protein Dnt1-like N-terminal domain-containing protein</fullName>
    </submittedName>
</protein>
<feature type="compositionally biased region" description="Basic and acidic residues" evidence="1">
    <location>
        <begin position="187"/>
        <end position="206"/>
    </location>
</feature>
<feature type="compositionally biased region" description="Polar residues" evidence="1">
    <location>
        <begin position="149"/>
        <end position="162"/>
    </location>
</feature>
<feature type="region of interest" description="Disordered" evidence="1">
    <location>
        <begin position="142"/>
        <end position="211"/>
    </location>
</feature>
<feature type="region of interest" description="Disordered" evidence="1">
    <location>
        <begin position="287"/>
        <end position="307"/>
    </location>
</feature>
<feature type="compositionally biased region" description="Low complexity" evidence="1">
    <location>
        <begin position="349"/>
        <end position="363"/>
    </location>
</feature>
<feature type="region of interest" description="Disordered" evidence="1">
    <location>
        <begin position="774"/>
        <end position="807"/>
    </location>
</feature>
<feature type="compositionally biased region" description="Polar residues" evidence="1">
    <location>
        <begin position="172"/>
        <end position="182"/>
    </location>
</feature>
<sequence length="1249" mass="136244">MAGSHQLKSKDISVRVQIFPHSFFEEKTVNPLKAFRLRLKEDATFAELANIALARYAKEDPDVVIEAETSSILDEKDCAVDMDDEVDIIQQGEVLKLVLASGRQHTASSTPSKTTLAVTAGLRSVTPSVKNIRALTPAVRSFTAPHVSQPPQSSSRIMSQTEPDPRKVLHSSAINPDSVQSSGGKGCKRDPYEIPSDSEDRAEKTNSRPPIHKKFLYGAENATLNSQTRKPNPPATPQLIAPTSTRATSPNVEIISIDDSASSSDDTGNSMLSHVTMIQSRKEGTIANASRQGRPAHGKRSDSHTINNHLKIVEERKDYRPGLQASGPAYLVKTSQGAVPVFLKKGMPSGSSKSSKSTTSSISVEHLNLAPSRVANSVENLTGKLQCESEDREAARRQAEAEMKLPSAAIAHVKKITKARFVAKKPKSQIPSSFFAEPEHSDEDLGDIITGTQVSAVRTDACDQENCRAPPYSTATQSSQSTPKAISPTTTFKPINKLWPARNPLPKAQVPKTIGAGYSQRVRDAFSCSDNSDTSNSDMENSDDELDRQTVEERDAGTPEPFRRWLTNYEVHFTPHLGFCSVADGPFKGLIRSGPKKGKYLEGHDSPTKEKIADMEKTAILKEAQALISDEDSSISHGEGSDTGSEDDLEELPIAVPQSVKTTSSAQSDAPSNLKPKQLSHEAPPSSQELGMSMSSSPYNDAARSVETPTYRRPARLTSKRTADVADRGPETVPVTFAQLTNQDRSVREKTPERIIKSYHYDADLEVTPNFERALSQVETPSTRSRSGRESPVEAKNDHEGRQPSSSNFVVKIPAMPAAKQAEYQKFPMAFEKSLLTAPLKSFREINRNHEEAIQMSHQSDAAAIEYVLKDSPAWLTSITEVDLQKSCTPKKAALLSNRRAIGSFGNVTIDTYGKRKNNDTKDLDPTYELSEHRGSSNGAADSDDDGRRKPPEKHVAPLSQGSYQNIGSSSQIRSKVSISRSDHLSTVAKKGLQPPATEPNRTSSAPIPGPSIPDLFQRIRGIPAASHSQNALDARELEKVSANPEIQSDSLLMAQGPPSTFANSTSLAPAVVETGHIGRDLKSHSRQSKRKHSDEDDVNAINPGNHPVRKRHKPIERRKSRKLNRERARQNTTNETIPATLSGPRQILTLPAVKKTGLTLMSKQKRKAFKRQVKDVKPSGYGQSPGLPPTKVELENFVEHTAEKLDDSLPVVAKMKGSDRNEHISKSAKRRLPSPPTTSRPSSAGSKV</sequence>
<feature type="region of interest" description="Disordered" evidence="1">
    <location>
        <begin position="1205"/>
        <end position="1249"/>
    </location>
</feature>
<feature type="region of interest" description="Disordered" evidence="1">
    <location>
        <begin position="1077"/>
        <end position="1140"/>
    </location>
</feature>
<proteinExistence type="predicted"/>
<feature type="compositionally biased region" description="Basic and acidic residues" evidence="1">
    <location>
        <begin position="787"/>
        <end position="802"/>
    </location>
</feature>
<feature type="region of interest" description="Disordered" evidence="1">
    <location>
        <begin position="470"/>
        <end position="510"/>
    </location>
</feature>
<feature type="compositionally biased region" description="Low complexity" evidence="1">
    <location>
        <begin position="969"/>
        <end position="980"/>
    </location>
</feature>
<feature type="compositionally biased region" description="Basic and acidic residues" evidence="1">
    <location>
        <begin position="1217"/>
        <end position="1226"/>
    </location>
</feature>
<evidence type="ECO:0000313" key="2">
    <source>
        <dbReference type="EMBL" id="KAK9774948.1"/>
    </source>
</evidence>
<feature type="compositionally biased region" description="Polar residues" evidence="1">
    <location>
        <begin position="241"/>
        <end position="251"/>
    </location>
</feature>
<keyword evidence="3" id="KW-1185">Reference proteome</keyword>
<feature type="compositionally biased region" description="Polar residues" evidence="1">
    <location>
        <begin position="1131"/>
        <end position="1140"/>
    </location>
</feature>
<comment type="caution">
    <text evidence="2">The sequence shown here is derived from an EMBL/GenBank/DDBJ whole genome shotgun (WGS) entry which is preliminary data.</text>
</comment>
<dbReference type="Proteomes" id="UP001465668">
    <property type="component" value="Unassembled WGS sequence"/>
</dbReference>
<evidence type="ECO:0000313" key="3">
    <source>
        <dbReference type="Proteomes" id="UP001465668"/>
    </source>
</evidence>
<feature type="compositionally biased region" description="Basic and acidic residues" evidence="1">
    <location>
        <begin position="721"/>
        <end position="730"/>
    </location>
</feature>
<feature type="compositionally biased region" description="Low complexity" evidence="1">
    <location>
        <begin position="1240"/>
        <end position="1249"/>
    </location>
</feature>